<dbReference type="GO" id="GO:0005085">
    <property type="term" value="F:guanyl-nucleotide exchange factor activity"/>
    <property type="evidence" value="ECO:0007669"/>
    <property type="project" value="InterPro"/>
</dbReference>
<dbReference type="GO" id="GO:0060326">
    <property type="term" value="P:cell chemotaxis"/>
    <property type="evidence" value="ECO:0007669"/>
    <property type="project" value="TreeGrafter"/>
</dbReference>
<dbReference type="GO" id="GO:0005737">
    <property type="term" value="C:cytoplasm"/>
    <property type="evidence" value="ECO:0007669"/>
    <property type="project" value="TreeGrafter"/>
</dbReference>
<evidence type="ECO:0000259" key="3">
    <source>
        <dbReference type="PROSITE" id="PS51651"/>
    </source>
</evidence>
<dbReference type="Gene3D" id="1.25.40.410">
    <property type="match status" value="1"/>
</dbReference>
<gene>
    <name evidence="4" type="primary">DOCK4</name>
</gene>
<dbReference type="AlphaFoldDB" id="A0A8C9CQD7"/>
<organism evidence="4 5">
    <name type="scientific">Phocoena sinus</name>
    <name type="common">Vaquita</name>
    <dbReference type="NCBI Taxonomy" id="42100"/>
    <lineage>
        <taxon>Eukaryota</taxon>
        <taxon>Metazoa</taxon>
        <taxon>Chordata</taxon>
        <taxon>Craniata</taxon>
        <taxon>Vertebrata</taxon>
        <taxon>Euteleostomi</taxon>
        <taxon>Mammalia</taxon>
        <taxon>Eutheria</taxon>
        <taxon>Laurasiatheria</taxon>
        <taxon>Artiodactyla</taxon>
        <taxon>Whippomorpha</taxon>
        <taxon>Cetacea</taxon>
        <taxon>Odontoceti</taxon>
        <taxon>Phocoenidae</taxon>
        <taxon>Phocoena</taxon>
    </lineage>
</organism>
<evidence type="ECO:0000313" key="5">
    <source>
        <dbReference type="Proteomes" id="UP000694554"/>
    </source>
</evidence>
<keyword evidence="5" id="KW-1185">Reference proteome</keyword>
<dbReference type="InterPro" id="IPR026791">
    <property type="entry name" value="DOCK"/>
</dbReference>
<dbReference type="InterPro" id="IPR046773">
    <property type="entry name" value="DOCKER_Lobe_C"/>
</dbReference>
<feature type="compositionally biased region" description="Low complexity" evidence="2">
    <location>
        <begin position="519"/>
        <end position="550"/>
    </location>
</feature>
<sequence>MKMHSTESLLKKIERETWRESGVSLIATVTRLMERLLDYRDCMKMGEVDGKKIGCTVSLLNFYKTELNKEEMYIRYIHKLYDLHLKAQNFTEAAYTLLLYDELLEWSDRPLREFLTYPMQTEWQRKEHLHLAIIQNFDRGKCWENGILLCRKIAEQYESYYDYRKPEQDEASLYDKIMDQQRLEPEFFRVGFYGKKFPFSKKFVCRGHDYERLEAFQQRMLNEFPHAIAMQHANQPDETIFQAEAQCIPHLEGERVVPDNIKSFYKVNHIWKFRYDRPFTKSLWVERTSLYLVQSLPGISRWFEVEKREVVEMSPLENATEVLENKNQQLKTLISQCQTRQMQNINPLTMCLNGVIDAAVNGGVSRYQEAFFVKEYILSHPEDGEKIARLRELMLEQAQILEFGLAVHEKFVPQDMRPLHKKLVDQFFVMKSSLGIQEFSACIQASPVHFPNGSPRVCRNSAPASMSPDGTRVIPRRSPLSYPAVNRYSSSSLSSQASAEVSNITGQSESSDEVFNMQPSPSTSSLSSTHSASPNVTSSAPSSARASPLLSDKHKHSRENSCLSPRERPCSAIYPTPVEPSQRLLFNHIGDGALPRSDPNLSAPEKGIPAVFHPLSGGVSLPRTHLQLTHPVRQLQQWDFVPQPV</sequence>
<proteinExistence type="inferred from homology"/>
<dbReference type="InterPro" id="IPR027357">
    <property type="entry name" value="DOCKER_dom"/>
</dbReference>
<dbReference type="GO" id="GO:0007264">
    <property type="term" value="P:small GTPase-mediated signal transduction"/>
    <property type="evidence" value="ECO:0007669"/>
    <property type="project" value="InterPro"/>
</dbReference>
<evidence type="ECO:0000313" key="4">
    <source>
        <dbReference type="Ensembl" id="ENSPSNP00000025690.1"/>
    </source>
</evidence>
<dbReference type="Ensembl" id="ENSPSNT00000028875.1">
    <property type="protein sequence ID" value="ENSPSNP00000025690.1"/>
    <property type="gene ID" value="ENSPSNG00000011131.1"/>
</dbReference>
<dbReference type="InterPro" id="IPR043162">
    <property type="entry name" value="DOCK_C_lobe_C"/>
</dbReference>
<feature type="domain" description="DOCKER" evidence="3">
    <location>
        <begin position="64"/>
        <end position="443"/>
    </location>
</feature>
<dbReference type="PROSITE" id="PS51651">
    <property type="entry name" value="DOCKER"/>
    <property type="match status" value="1"/>
</dbReference>
<dbReference type="Gene3D" id="1.20.58.740">
    <property type="match status" value="1"/>
</dbReference>
<dbReference type="InterPro" id="IPR043161">
    <property type="entry name" value="DOCK_C_lobe_A"/>
</dbReference>
<dbReference type="FunFam" id="1.20.58.740:FF:000003">
    <property type="entry name" value="dedicator of cytokinesis protein 4"/>
    <property type="match status" value="1"/>
</dbReference>
<reference evidence="4" key="3">
    <citation type="submission" date="2025-09" db="UniProtKB">
        <authorList>
            <consortium name="Ensembl"/>
        </authorList>
    </citation>
    <scope>IDENTIFICATION</scope>
</reference>
<accession>A0A8C9CQD7</accession>
<dbReference type="Pfam" id="PF20421">
    <property type="entry name" value="DHR-2_Lobe_C"/>
    <property type="match status" value="1"/>
</dbReference>
<dbReference type="PANTHER" id="PTHR45653">
    <property type="entry name" value="DEDICATOR OF CYTOKINESIS"/>
    <property type="match status" value="1"/>
</dbReference>
<evidence type="ECO:0000256" key="1">
    <source>
        <dbReference type="PROSITE-ProRule" id="PRU00984"/>
    </source>
</evidence>
<dbReference type="FunFam" id="1.25.40.410:FF:000003">
    <property type="entry name" value="Dedicator of cytokinesis protein 4"/>
    <property type="match status" value="1"/>
</dbReference>
<reference evidence="4" key="2">
    <citation type="submission" date="2025-08" db="UniProtKB">
        <authorList>
            <consortium name="Ensembl"/>
        </authorList>
    </citation>
    <scope>IDENTIFICATION</scope>
</reference>
<name>A0A8C9CQD7_PHOSS</name>
<dbReference type="GO" id="GO:0005886">
    <property type="term" value="C:plasma membrane"/>
    <property type="evidence" value="ECO:0007669"/>
    <property type="project" value="TreeGrafter"/>
</dbReference>
<feature type="region of interest" description="Disordered" evidence="2">
    <location>
        <begin position="496"/>
        <end position="574"/>
    </location>
</feature>
<dbReference type="Proteomes" id="UP000694554">
    <property type="component" value="Chromosome 9"/>
</dbReference>
<comment type="similarity">
    <text evidence="1">Belongs to the DOCK family.</text>
</comment>
<dbReference type="PANTHER" id="PTHR45653:SF7">
    <property type="entry name" value="DEDICATOR OF CYTOKINESIS PROTEIN 4"/>
    <property type="match status" value="1"/>
</dbReference>
<protein>
    <submittedName>
        <fullName evidence="4">Dedicator of cytokinesis 4</fullName>
    </submittedName>
</protein>
<reference evidence="4" key="1">
    <citation type="submission" date="2019-08" db="EMBL/GenBank/DDBJ databases">
        <title>Phocoena sinus (Vaquita) genome, mPhoSin1, primary haplotype.</title>
        <authorList>
            <person name="Morin P."/>
            <person name="Mountcastle J."/>
            <person name="Fungtammasan C."/>
            <person name="Rhie A."/>
            <person name="Rojas-Bracho L."/>
            <person name="Smith C.R."/>
            <person name="Taylor B.L."/>
            <person name="Gulland F.M.D."/>
            <person name="Musser W."/>
            <person name="Houck M."/>
            <person name="Haase B."/>
            <person name="Paez S."/>
            <person name="Howe K."/>
            <person name="Torrance J."/>
            <person name="Formenti G."/>
            <person name="Phillippy A."/>
            <person name="Ryder O."/>
            <person name="Jarvis E.D."/>
            <person name="Fedrigo O."/>
        </authorList>
    </citation>
    <scope>NUCLEOTIDE SEQUENCE [LARGE SCALE GENOMIC DNA]</scope>
</reference>
<dbReference type="GeneTree" id="ENSGT00940000155659"/>
<evidence type="ECO:0000256" key="2">
    <source>
        <dbReference type="SAM" id="MobiDB-lite"/>
    </source>
</evidence>
<dbReference type="GO" id="GO:0031267">
    <property type="term" value="F:small GTPase binding"/>
    <property type="evidence" value="ECO:0007669"/>
    <property type="project" value="TreeGrafter"/>
</dbReference>